<dbReference type="KEGG" id="tbg:TbgDal_IX9110"/>
<sequence>MSGKIKMLSSRPIFSRLVLVPRSAIWGKTVICIYLICVSATLFGEVKPPLHICCKTKKKEKMMWKCAQLYGFLSGALPPVNGNCISPSQFLVLTCSLQTCGRSLGDMLSWEVREGLGDSIFFLGQQCFFFFLIA</sequence>
<dbReference type="EMBL" id="FN554972">
    <property type="protein sequence ID" value="CBH14835.1"/>
    <property type="molecule type" value="Genomic_DNA"/>
</dbReference>
<evidence type="ECO:0000313" key="1">
    <source>
        <dbReference type="EMBL" id="CBH14835.1"/>
    </source>
</evidence>
<evidence type="ECO:0000313" key="2">
    <source>
        <dbReference type="Proteomes" id="UP000002316"/>
    </source>
</evidence>
<reference evidence="2" key="1">
    <citation type="journal article" date="2010" name="PLoS Negl. Trop. Dis.">
        <title>The genome sequence of Trypanosoma brucei gambiense, causative agent of chronic human african trypanosomiasis.</title>
        <authorList>
            <person name="Jackson A.P."/>
            <person name="Sanders M."/>
            <person name="Berry A."/>
            <person name="McQuillan J."/>
            <person name="Aslett M.A."/>
            <person name="Quail M.A."/>
            <person name="Chukualim B."/>
            <person name="Capewell P."/>
            <person name="MacLeod A."/>
            <person name="Melville S.E."/>
            <person name="Gibson W."/>
            <person name="Barry J.D."/>
            <person name="Berriman M."/>
            <person name="Hertz-Fowler C."/>
        </authorList>
    </citation>
    <scope>NUCLEOTIDE SEQUENCE [LARGE SCALE GENOMIC DNA]</scope>
    <source>
        <strain evidence="2">MHOM/CI/86/DAL972</strain>
    </source>
</reference>
<organism evidence="1 2">
    <name type="scientific">Trypanosoma brucei gambiense (strain MHOM/CI/86/DAL972)</name>
    <dbReference type="NCBI Taxonomy" id="679716"/>
    <lineage>
        <taxon>Eukaryota</taxon>
        <taxon>Discoba</taxon>
        <taxon>Euglenozoa</taxon>
        <taxon>Kinetoplastea</taxon>
        <taxon>Metakinetoplastina</taxon>
        <taxon>Trypanosomatida</taxon>
        <taxon>Trypanosomatidae</taxon>
        <taxon>Trypanosoma</taxon>
    </lineage>
</organism>
<dbReference type="AlphaFoldDB" id="C9ZZI6"/>
<name>C9ZZI6_TRYB9</name>
<gene>
    <name evidence="1" type="ORF">TbgDal_IX9110</name>
</gene>
<dbReference type="GeneID" id="23860977"/>
<proteinExistence type="predicted"/>
<accession>C9ZZI6</accession>
<dbReference type="RefSeq" id="XP_011777101.1">
    <property type="nucleotide sequence ID" value="XM_011778799.1"/>
</dbReference>
<dbReference type="Proteomes" id="UP000002316">
    <property type="component" value="Chromosome 9"/>
</dbReference>
<dbReference type="VEuPathDB" id="TriTrypDB:Tbg972.9.9110"/>
<protein>
    <submittedName>
        <fullName evidence="1">T. brucei spp.-specific protein</fullName>
    </submittedName>
</protein>